<dbReference type="PANTHER" id="PTHR11662:SF399">
    <property type="entry name" value="FI19708P1-RELATED"/>
    <property type="match status" value="1"/>
</dbReference>
<protein>
    <submittedName>
        <fullName evidence="7">Sugar phosphate permease</fullName>
    </submittedName>
</protein>
<dbReference type="Proteomes" id="UP000010798">
    <property type="component" value="Chromosome"/>
</dbReference>
<evidence type="ECO:0000256" key="4">
    <source>
        <dbReference type="ARBA" id="ARBA00023136"/>
    </source>
</evidence>
<dbReference type="InterPro" id="IPR050382">
    <property type="entry name" value="MFS_Na/Anion_cotransporter"/>
</dbReference>
<evidence type="ECO:0000313" key="7">
    <source>
        <dbReference type="EMBL" id="AGA31017.1"/>
    </source>
</evidence>
<feature type="transmembrane region" description="Helical" evidence="5">
    <location>
        <begin position="289"/>
        <end position="311"/>
    </location>
</feature>
<organism evidence="7 8">
    <name type="scientific">Singulisphaera acidiphila (strain ATCC BAA-1392 / DSM 18658 / VKM B-2454 / MOB10)</name>
    <dbReference type="NCBI Taxonomy" id="886293"/>
    <lineage>
        <taxon>Bacteria</taxon>
        <taxon>Pseudomonadati</taxon>
        <taxon>Planctomycetota</taxon>
        <taxon>Planctomycetia</taxon>
        <taxon>Isosphaerales</taxon>
        <taxon>Isosphaeraceae</taxon>
        <taxon>Singulisphaera</taxon>
    </lineage>
</organism>
<feature type="transmembrane region" description="Helical" evidence="5">
    <location>
        <begin position="169"/>
        <end position="187"/>
    </location>
</feature>
<feature type="transmembrane region" description="Helical" evidence="5">
    <location>
        <begin position="323"/>
        <end position="341"/>
    </location>
</feature>
<keyword evidence="4 5" id="KW-0472">Membrane</keyword>
<feature type="transmembrane region" description="Helical" evidence="5">
    <location>
        <begin position="108"/>
        <end position="126"/>
    </location>
</feature>
<dbReference type="InterPro" id="IPR036259">
    <property type="entry name" value="MFS_trans_sf"/>
</dbReference>
<accession>L0DP33</accession>
<reference evidence="7 8" key="1">
    <citation type="submission" date="2012-02" db="EMBL/GenBank/DDBJ databases">
        <title>Complete sequence of chromosome of Singulisphaera acidiphila DSM 18658.</title>
        <authorList>
            <consortium name="US DOE Joint Genome Institute (JGI-PGF)"/>
            <person name="Lucas S."/>
            <person name="Copeland A."/>
            <person name="Lapidus A."/>
            <person name="Glavina del Rio T."/>
            <person name="Dalin E."/>
            <person name="Tice H."/>
            <person name="Bruce D."/>
            <person name="Goodwin L."/>
            <person name="Pitluck S."/>
            <person name="Peters L."/>
            <person name="Ovchinnikova G."/>
            <person name="Chertkov O."/>
            <person name="Kyrpides N."/>
            <person name="Mavromatis K."/>
            <person name="Ivanova N."/>
            <person name="Brettin T."/>
            <person name="Detter J.C."/>
            <person name="Han C."/>
            <person name="Larimer F."/>
            <person name="Land M."/>
            <person name="Hauser L."/>
            <person name="Markowitz V."/>
            <person name="Cheng J.-F."/>
            <person name="Hugenholtz P."/>
            <person name="Woyke T."/>
            <person name="Wu D."/>
            <person name="Tindall B."/>
            <person name="Pomrenke H."/>
            <person name="Brambilla E."/>
            <person name="Klenk H.-P."/>
            <person name="Eisen J.A."/>
        </authorList>
    </citation>
    <scope>NUCLEOTIDE SEQUENCE [LARGE SCALE GENOMIC DNA]</scope>
    <source>
        <strain evidence="8">ATCC BAA-1392 / DSM 18658 / VKM B-2454 / MOB10</strain>
    </source>
</reference>
<feature type="transmembrane region" description="Helical" evidence="5">
    <location>
        <begin position="248"/>
        <end position="269"/>
    </location>
</feature>
<dbReference type="eggNOG" id="COG2271">
    <property type="taxonomic scope" value="Bacteria"/>
</dbReference>
<dbReference type="InterPro" id="IPR020846">
    <property type="entry name" value="MFS_dom"/>
</dbReference>
<evidence type="ECO:0000256" key="1">
    <source>
        <dbReference type="ARBA" id="ARBA00004141"/>
    </source>
</evidence>
<keyword evidence="8" id="KW-1185">Reference proteome</keyword>
<dbReference type="GO" id="GO:0022857">
    <property type="term" value="F:transmembrane transporter activity"/>
    <property type="evidence" value="ECO:0007669"/>
    <property type="project" value="InterPro"/>
</dbReference>
<dbReference type="PANTHER" id="PTHR11662">
    <property type="entry name" value="SOLUTE CARRIER FAMILY 17"/>
    <property type="match status" value="1"/>
</dbReference>
<dbReference type="Pfam" id="PF07690">
    <property type="entry name" value="MFS_1"/>
    <property type="match status" value="2"/>
</dbReference>
<dbReference type="KEGG" id="saci:Sinac_6961"/>
<feature type="domain" description="Major facilitator superfamily (MFS) profile" evidence="6">
    <location>
        <begin position="13"/>
        <end position="439"/>
    </location>
</feature>
<dbReference type="EMBL" id="CP003364">
    <property type="protein sequence ID" value="AGA31017.1"/>
    <property type="molecule type" value="Genomic_DNA"/>
</dbReference>
<evidence type="ECO:0000313" key="8">
    <source>
        <dbReference type="Proteomes" id="UP000010798"/>
    </source>
</evidence>
<feature type="transmembrane region" description="Helical" evidence="5">
    <location>
        <begin position="9"/>
        <end position="26"/>
    </location>
</feature>
<feature type="transmembrane region" description="Helical" evidence="5">
    <location>
        <begin position="378"/>
        <end position="403"/>
    </location>
</feature>
<dbReference type="InterPro" id="IPR011701">
    <property type="entry name" value="MFS"/>
</dbReference>
<dbReference type="STRING" id="886293.Sinac_6961"/>
<keyword evidence="3 5" id="KW-1133">Transmembrane helix</keyword>
<evidence type="ECO:0000256" key="2">
    <source>
        <dbReference type="ARBA" id="ARBA00022692"/>
    </source>
</evidence>
<evidence type="ECO:0000259" key="6">
    <source>
        <dbReference type="PROSITE" id="PS50850"/>
    </source>
</evidence>
<dbReference type="AlphaFoldDB" id="L0DP33"/>
<dbReference type="Gene3D" id="1.20.1250.20">
    <property type="entry name" value="MFS general substrate transporter like domains"/>
    <property type="match status" value="2"/>
</dbReference>
<gene>
    <name evidence="7" type="ordered locus">Sinac_6961</name>
</gene>
<proteinExistence type="predicted"/>
<feature type="transmembrane region" description="Helical" evidence="5">
    <location>
        <begin position="347"/>
        <end position="366"/>
    </location>
</feature>
<dbReference type="HOGENOM" id="CLU_001265_5_1_0"/>
<evidence type="ECO:0000256" key="5">
    <source>
        <dbReference type="SAM" id="Phobius"/>
    </source>
</evidence>
<name>L0DP33_SINAD</name>
<dbReference type="PROSITE" id="PS50850">
    <property type="entry name" value="MFS"/>
    <property type="match status" value="1"/>
</dbReference>
<sequence>MLSERPTNVRWGVLAMLAGAAIVSYLTRASISTAATTIQADLHLDAVQMGYVLGGFFMGYIWLQIPGGWLGGRIGARITLTAFALLWSLMTLASALAPSYEVLRWSRIAMGAAQAGLFAVIIKALADWFPESRRGTAGAVITGSMSVGAVIASGLTVRLLDPLGWRGAFEVYALVGVVWAVAFALWFRNTPADHPAVNLAELKLIREAAPLRPRLQDLELDPHSKDSDAGELTSFAAVLMSMALSVSMWALCIQAFFRAFGYALFITWFPSYLEQGFGVATSRAGDLSMLPLAGVVVGSFLGGPLVDVILVRTGSRWLSRSGVAAFSLGTCALATLAATFVNEPLAAVAMLSLGAFLSGLASPTTWAATMDISGRHTALGFAIMNMSGNIGAIACPIAVGYLIAHIRATNGNWDWVLYMFAAIYLAGSLAWLFLNPNRSAVERRVRA</sequence>
<evidence type="ECO:0000256" key="3">
    <source>
        <dbReference type="ARBA" id="ARBA00022989"/>
    </source>
</evidence>
<comment type="subcellular location">
    <subcellularLocation>
        <location evidence="1">Membrane</location>
        <topology evidence="1">Multi-pass membrane protein</topology>
    </subcellularLocation>
</comment>
<feature type="transmembrane region" description="Helical" evidence="5">
    <location>
        <begin position="46"/>
        <end position="63"/>
    </location>
</feature>
<dbReference type="GO" id="GO:0016020">
    <property type="term" value="C:membrane"/>
    <property type="evidence" value="ECO:0007669"/>
    <property type="project" value="UniProtKB-SubCell"/>
</dbReference>
<dbReference type="CDD" id="cd17319">
    <property type="entry name" value="MFS_ExuT_GudP_like"/>
    <property type="match status" value="1"/>
</dbReference>
<feature type="transmembrane region" description="Helical" evidence="5">
    <location>
        <begin position="138"/>
        <end position="157"/>
    </location>
</feature>
<keyword evidence="2 5" id="KW-0812">Transmembrane</keyword>
<feature type="transmembrane region" description="Helical" evidence="5">
    <location>
        <begin position="415"/>
        <end position="434"/>
    </location>
</feature>
<feature type="transmembrane region" description="Helical" evidence="5">
    <location>
        <begin position="75"/>
        <end position="96"/>
    </location>
</feature>
<dbReference type="SUPFAM" id="SSF103473">
    <property type="entry name" value="MFS general substrate transporter"/>
    <property type="match status" value="1"/>
</dbReference>